<gene>
    <name evidence="2" type="ORF">EG68_11314</name>
    <name evidence="3" type="ORF">EG68_12357</name>
</gene>
<evidence type="ECO:0000313" key="4">
    <source>
        <dbReference type="Proteomes" id="UP000822476"/>
    </source>
</evidence>
<dbReference type="EMBL" id="JTDE01007363">
    <property type="protein sequence ID" value="KAF7239492.1"/>
    <property type="molecule type" value="Genomic_DNA"/>
</dbReference>
<dbReference type="Proteomes" id="UP000822476">
    <property type="component" value="Unassembled WGS sequence"/>
</dbReference>
<accession>A0A8S9YF44</accession>
<name>A0A8S9YF44_9TREM</name>
<keyword evidence="4" id="KW-1185">Reference proteome</keyword>
<sequence>MGWSLRNKNNRSVFSSRQFHRSVVQTTAA</sequence>
<reference evidence="3" key="1">
    <citation type="submission" date="2019-07" db="EMBL/GenBank/DDBJ databases">
        <title>Annotation for the trematode Paragonimus miyazaki's.</title>
        <authorList>
            <person name="Choi Y.-J."/>
        </authorList>
    </citation>
    <scope>NUCLEOTIDE SEQUENCE</scope>
    <source>
        <strain evidence="3">Japan</strain>
    </source>
</reference>
<protein>
    <submittedName>
        <fullName evidence="3">Uncharacterized protein</fullName>
    </submittedName>
</protein>
<evidence type="ECO:0000256" key="1">
    <source>
        <dbReference type="SAM" id="MobiDB-lite"/>
    </source>
</evidence>
<evidence type="ECO:0000313" key="3">
    <source>
        <dbReference type="EMBL" id="KAF7239492.1"/>
    </source>
</evidence>
<comment type="caution">
    <text evidence="3">The sequence shown here is derived from an EMBL/GenBank/DDBJ whole genome shotgun (WGS) entry which is preliminary data.</text>
</comment>
<feature type="region of interest" description="Disordered" evidence="1">
    <location>
        <begin position="1"/>
        <end position="29"/>
    </location>
</feature>
<dbReference type="AlphaFoldDB" id="A0A8S9YF44"/>
<evidence type="ECO:0000313" key="2">
    <source>
        <dbReference type="EMBL" id="KAF7234768.1"/>
    </source>
</evidence>
<dbReference type="EMBL" id="JTDE01008756">
    <property type="protein sequence ID" value="KAF7234768.1"/>
    <property type="molecule type" value="Genomic_DNA"/>
</dbReference>
<proteinExistence type="predicted"/>
<organism evidence="3 4">
    <name type="scientific">Paragonimus skrjabini miyazakii</name>
    <dbReference type="NCBI Taxonomy" id="59628"/>
    <lineage>
        <taxon>Eukaryota</taxon>
        <taxon>Metazoa</taxon>
        <taxon>Spiralia</taxon>
        <taxon>Lophotrochozoa</taxon>
        <taxon>Platyhelminthes</taxon>
        <taxon>Trematoda</taxon>
        <taxon>Digenea</taxon>
        <taxon>Plagiorchiida</taxon>
        <taxon>Troglotremata</taxon>
        <taxon>Troglotrematidae</taxon>
        <taxon>Paragonimus</taxon>
    </lineage>
</organism>